<feature type="non-terminal residue" evidence="1">
    <location>
        <position position="1"/>
    </location>
</feature>
<name>X1TZW3_9ZZZZ</name>
<proteinExistence type="predicted"/>
<sequence>GIGLYDMNGESNFLLQRTADNTINSLRQIRFRKTDKADAKYSRDQ</sequence>
<gene>
    <name evidence="1" type="ORF">S12H4_51041</name>
</gene>
<evidence type="ECO:0000313" key="1">
    <source>
        <dbReference type="EMBL" id="GAJ10814.1"/>
    </source>
</evidence>
<protein>
    <submittedName>
        <fullName evidence="1">Uncharacterized protein</fullName>
    </submittedName>
</protein>
<reference evidence="1" key="1">
    <citation type="journal article" date="2014" name="Front. Microbiol.">
        <title>High frequency of phylogenetically diverse reductive dehalogenase-homologous genes in deep subseafloor sedimentary metagenomes.</title>
        <authorList>
            <person name="Kawai M."/>
            <person name="Futagami T."/>
            <person name="Toyoda A."/>
            <person name="Takaki Y."/>
            <person name="Nishi S."/>
            <person name="Hori S."/>
            <person name="Arai W."/>
            <person name="Tsubouchi T."/>
            <person name="Morono Y."/>
            <person name="Uchiyama I."/>
            <person name="Ito T."/>
            <person name="Fujiyama A."/>
            <person name="Inagaki F."/>
            <person name="Takami H."/>
        </authorList>
    </citation>
    <scope>NUCLEOTIDE SEQUENCE</scope>
    <source>
        <strain evidence="1">Expedition CK06-06</strain>
    </source>
</reference>
<organism evidence="1">
    <name type="scientific">marine sediment metagenome</name>
    <dbReference type="NCBI Taxonomy" id="412755"/>
    <lineage>
        <taxon>unclassified sequences</taxon>
        <taxon>metagenomes</taxon>
        <taxon>ecological metagenomes</taxon>
    </lineage>
</organism>
<dbReference type="AlphaFoldDB" id="X1TZW3"/>
<dbReference type="EMBL" id="BARW01032215">
    <property type="protein sequence ID" value="GAJ10814.1"/>
    <property type="molecule type" value="Genomic_DNA"/>
</dbReference>
<comment type="caution">
    <text evidence="1">The sequence shown here is derived from an EMBL/GenBank/DDBJ whole genome shotgun (WGS) entry which is preliminary data.</text>
</comment>
<accession>X1TZW3</accession>